<dbReference type="InterPro" id="IPR051499">
    <property type="entry name" value="Phosducin-like_reg"/>
</dbReference>
<protein>
    <submittedName>
        <fullName evidence="2">Thioredoxin-like protein</fullName>
    </submittedName>
</protein>
<feature type="compositionally biased region" description="Acidic residues" evidence="1">
    <location>
        <begin position="252"/>
        <end position="272"/>
    </location>
</feature>
<accession>A0A8E2J2C4</accession>
<dbReference type="PANTHER" id="PTHR46052">
    <property type="entry name" value="PHOSDUCIN-LIKE PROTEIN"/>
    <property type="match status" value="1"/>
</dbReference>
<dbReference type="AlphaFoldDB" id="A0A8E2J2C4"/>
<feature type="compositionally biased region" description="Low complexity" evidence="1">
    <location>
        <begin position="17"/>
        <end position="30"/>
    </location>
</feature>
<dbReference type="SUPFAM" id="SSF52833">
    <property type="entry name" value="Thioredoxin-like"/>
    <property type="match status" value="1"/>
</dbReference>
<organism evidence="2 3">
    <name type="scientific">Obba rivulosa</name>
    <dbReference type="NCBI Taxonomy" id="1052685"/>
    <lineage>
        <taxon>Eukaryota</taxon>
        <taxon>Fungi</taxon>
        <taxon>Dikarya</taxon>
        <taxon>Basidiomycota</taxon>
        <taxon>Agaricomycotina</taxon>
        <taxon>Agaricomycetes</taxon>
        <taxon>Polyporales</taxon>
        <taxon>Gelatoporiaceae</taxon>
        <taxon>Obba</taxon>
    </lineage>
</organism>
<proteinExistence type="predicted"/>
<feature type="region of interest" description="Disordered" evidence="1">
    <location>
        <begin position="12"/>
        <end position="50"/>
    </location>
</feature>
<dbReference type="PANTHER" id="PTHR46052:SF1">
    <property type="entry name" value="PHOSDUCIN-LIKE PROTEIN"/>
    <property type="match status" value="1"/>
</dbReference>
<evidence type="ECO:0000313" key="3">
    <source>
        <dbReference type="Proteomes" id="UP000250043"/>
    </source>
</evidence>
<dbReference type="InterPro" id="IPR036249">
    <property type="entry name" value="Thioredoxin-like_sf"/>
</dbReference>
<dbReference type="EMBL" id="KV722357">
    <property type="protein sequence ID" value="OCH93227.1"/>
    <property type="molecule type" value="Genomic_DNA"/>
</dbReference>
<evidence type="ECO:0000256" key="1">
    <source>
        <dbReference type="SAM" id="MobiDB-lite"/>
    </source>
</evidence>
<dbReference type="OrthoDB" id="70588at2759"/>
<reference evidence="2 3" key="1">
    <citation type="submission" date="2016-07" db="EMBL/GenBank/DDBJ databases">
        <title>Draft genome of the white-rot fungus Obba rivulosa 3A-2.</title>
        <authorList>
            <consortium name="DOE Joint Genome Institute"/>
            <person name="Miettinen O."/>
            <person name="Riley R."/>
            <person name="Acob R."/>
            <person name="Barry K."/>
            <person name="Cullen D."/>
            <person name="De Vries R."/>
            <person name="Hainaut M."/>
            <person name="Hatakka A."/>
            <person name="Henrissat B."/>
            <person name="Hilden K."/>
            <person name="Kuo R."/>
            <person name="Labutti K."/>
            <person name="Lipzen A."/>
            <person name="Makela M.R."/>
            <person name="Sandor L."/>
            <person name="Spatafora J.W."/>
            <person name="Grigoriev I.V."/>
            <person name="Hibbett D.S."/>
        </authorList>
    </citation>
    <scope>NUCLEOTIDE SEQUENCE [LARGE SCALE GENOMIC DNA]</scope>
    <source>
        <strain evidence="2 3">3A-2</strain>
    </source>
</reference>
<keyword evidence="3" id="KW-1185">Reference proteome</keyword>
<sequence>MNGDIEELVLSGKLFNPPSRSSSPVRSRSPSPSPAQWPEDGADYDYDSDAERRRVIEERVTASQKQESIGLGVPGRTGVKGVLRDHAEATGIARAKRAEDIKILNRAMEKASLGGKTWAEEERERLAEKARLEGKASSMMEERGEGRGRFGHLREVGIRSFVQAVEEESDVWVVVHIYDPSLDRCAILDETLSRLARQYTSTKFLRARAGAIGFATSGSSASNFLSVGGRRPFPIHRSRSRQILVPGRYPGEEDDPYGDNDNDDDEDSDSDSDSQKEAGWDDDNVDTDVLPTLLVYRAGQLVHSWIRVDWEAKEGVEELLKRHHILSDSDFRGGTATGVQGWALDDDDLDDDFDDGELVFGGSDDEL</sequence>
<name>A0A8E2J2C4_9APHY</name>
<dbReference type="Gene3D" id="3.40.30.10">
    <property type="entry name" value="Glutaredoxin"/>
    <property type="match status" value="1"/>
</dbReference>
<evidence type="ECO:0000313" key="2">
    <source>
        <dbReference type="EMBL" id="OCH93227.1"/>
    </source>
</evidence>
<gene>
    <name evidence="2" type="ORF">OBBRIDRAFT_749830</name>
</gene>
<feature type="region of interest" description="Disordered" evidence="1">
    <location>
        <begin position="244"/>
        <end position="284"/>
    </location>
</feature>
<dbReference type="Proteomes" id="UP000250043">
    <property type="component" value="Unassembled WGS sequence"/>
</dbReference>